<reference evidence="3" key="1">
    <citation type="submission" date="2022-12" db="EMBL/GenBank/DDBJ databases">
        <authorList>
            <person name="Petersen C."/>
        </authorList>
    </citation>
    <scope>NUCLEOTIDE SEQUENCE</scope>
    <source>
        <strain evidence="3">IBT 15544</strain>
    </source>
</reference>
<dbReference type="InterPro" id="IPR050282">
    <property type="entry name" value="Cycloisomerase_2"/>
</dbReference>
<dbReference type="GO" id="GO:0017057">
    <property type="term" value="F:6-phosphogluconolactonase activity"/>
    <property type="evidence" value="ECO:0007669"/>
    <property type="project" value="TreeGrafter"/>
</dbReference>
<dbReference type="SUPFAM" id="SSF51004">
    <property type="entry name" value="C-terminal (heme d1) domain of cytochrome cd1-nitrite reductase"/>
    <property type="match status" value="1"/>
</dbReference>
<proteinExistence type="inferred from homology"/>
<organism evidence="3 4">
    <name type="scientific">Penicillium cinerascens</name>
    <dbReference type="NCBI Taxonomy" id="70096"/>
    <lineage>
        <taxon>Eukaryota</taxon>
        <taxon>Fungi</taxon>
        <taxon>Dikarya</taxon>
        <taxon>Ascomycota</taxon>
        <taxon>Pezizomycotina</taxon>
        <taxon>Eurotiomycetes</taxon>
        <taxon>Eurotiomycetidae</taxon>
        <taxon>Eurotiales</taxon>
        <taxon>Aspergillaceae</taxon>
        <taxon>Penicillium</taxon>
    </lineage>
</organism>
<dbReference type="EMBL" id="JAPQKR010000015">
    <property type="protein sequence ID" value="KAJ5195310.1"/>
    <property type="molecule type" value="Genomic_DNA"/>
</dbReference>
<evidence type="ECO:0000256" key="1">
    <source>
        <dbReference type="ARBA" id="ARBA00005564"/>
    </source>
</evidence>
<evidence type="ECO:0000313" key="4">
    <source>
        <dbReference type="Proteomes" id="UP001150904"/>
    </source>
</evidence>
<evidence type="ECO:0008006" key="5">
    <source>
        <dbReference type="Google" id="ProtNLM"/>
    </source>
</evidence>
<dbReference type="Pfam" id="PF10282">
    <property type="entry name" value="Lactonase"/>
    <property type="match status" value="1"/>
</dbReference>
<comment type="caution">
    <text evidence="3">The sequence shown here is derived from an EMBL/GenBank/DDBJ whole genome shotgun (WGS) entry which is preliminary data.</text>
</comment>
<gene>
    <name evidence="3" type="ORF">N7498_008748</name>
</gene>
<comment type="similarity">
    <text evidence="1">Belongs to the cycloisomerase 2 family.</text>
</comment>
<dbReference type="PANTHER" id="PTHR30344">
    <property type="entry name" value="6-PHOSPHOGLUCONOLACTONASE-RELATED"/>
    <property type="match status" value="1"/>
</dbReference>
<protein>
    <recommendedName>
        <fullName evidence="5">6-phosphogluconolactonase</fullName>
    </recommendedName>
</protein>
<dbReference type="Gene3D" id="2.130.10.10">
    <property type="entry name" value="YVTN repeat-like/Quinoprotein amine dehydrogenase"/>
    <property type="match status" value="1"/>
</dbReference>
<evidence type="ECO:0000256" key="2">
    <source>
        <dbReference type="SAM" id="SignalP"/>
    </source>
</evidence>
<reference evidence="3" key="2">
    <citation type="journal article" date="2023" name="IMA Fungus">
        <title>Comparative genomic study of the Penicillium genus elucidates a diverse pangenome and 15 lateral gene transfer events.</title>
        <authorList>
            <person name="Petersen C."/>
            <person name="Sorensen T."/>
            <person name="Nielsen M.R."/>
            <person name="Sondergaard T.E."/>
            <person name="Sorensen J.L."/>
            <person name="Fitzpatrick D.A."/>
            <person name="Frisvad J.C."/>
            <person name="Nielsen K.L."/>
        </authorList>
    </citation>
    <scope>NUCLEOTIDE SEQUENCE</scope>
    <source>
        <strain evidence="3">IBT 15544</strain>
    </source>
</reference>
<sequence>MRLSHASLLATLGLASAASKPPHSARLWATHYNGHVYTLTLDGEHLSLTDKLKTCGKMPSWLTYDSETRVLYCSDEDGTADPSTHGSLTAYSTAPNGKLHEIASTKTIGGGVNSAIYENGDGEKYIAIAHYEGSAVSTYDLPLKENAPYKQAFRFHMDHKGAVPQQDSPHPHEVFLDPTGSFLVSPDLGADLLRIYSISADDGHLHECPAVNVTFGSGPRHGVFWTDGTNETIQTAENGQITHQRQFAAVGKTMIYLVNEIGGTMMSFDVAYARSGCLDLQKTQTLVPYTGGKMPKGATPAEIRMVGDMFYVSIRSDQGFKPSDSMVTLNRSPKNGSVSLRNKSDAYGKVPRTFAINRAGDLVAIGNQASATVIIVRRDRETGDLGNKVAELQVGQPGKVGTAEGLSSVIWEE</sequence>
<dbReference type="AlphaFoldDB" id="A0A9W9MAH7"/>
<keyword evidence="4" id="KW-1185">Reference proteome</keyword>
<dbReference type="RefSeq" id="XP_058305798.1">
    <property type="nucleotide sequence ID" value="XM_058455810.1"/>
</dbReference>
<keyword evidence="2" id="KW-0732">Signal</keyword>
<dbReference type="PANTHER" id="PTHR30344:SF1">
    <property type="entry name" value="6-PHOSPHOGLUCONOLACTONASE"/>
    <property type="match status" value="1"/>
</dbReference>
<dbReference type="GeneID" id="83183111"/>
<name>A0A9W9MAH7_9EURO</name>
<feature type="signal peptide" evidence="2">
    <location>
        <begin position="1"/>
        <end position="17"/>
    </location>
</feature>
<accession>A0A9W9MAH7</accession>
<dbReference type="InterPro" id="IPR011048">
    <property type="entry name" value="Haem_d1_sf"/>
</dbReference>
<dbReference type="Proteomes" id="UP001150904">
    <property type="component" value="Unassembled WGS sequence"/>
</dbReference>
<evidence type="ECO:0000313" key="3">
    <source>
        <dbReference type="EMBL" id="KAJ5195310.1"/>
    </source>
</evidence>
<dbReference type="InterPro" id="IPR019405">
    <property type="entry name" value="Lactonase_7-beta_prop"/>
</dbReference>
<dbReference type="OrthoDB" id="9972196at2759"/>
<feature type="chain" id="PRO_5040873390" description="6-phosphogluconolactonase" evidence="2">
    <location>
        <begin position="18"/>
        <end position="413"/>
    </location>
</feature>
<dbReference type="InterPro" id="IPR015943">
    <property type="entry name" value="WD40/YVTN_repeat-like_dom_sf"/>
</dbReference>